<accession>A0AAN7CRT4</accession>
<evidence type="ECO:0000313" key="6">
    <source>
        <dbReference type="Proteomes" id="UP001303647"/>
    </source>
</evidence>
<keyword evidence="2" id="KW-0560">Oxidoreductase</keyword>
<reference evidence="5" key="1">
    <citation type="journal article" date="2023" name="Mol. Phylogenet. Evol.">
        <title>Genome-scale phylogeny and comparative genomics of the fungal order Sordariales.</title>
        <authorList>
            <person name="Hensen N."/>
            <person name="Bonometti L."/>
            <person name="Westerberg I."/>
            <person name="Brannstrom I.O."/>
            <person name="Guillou S."/>
            <person name="Cros-Aarteil S."/>
            <person name="Calhoun S."/>
            <person name="Haridas S."/>
            <person name="Kuo A."/>
            <person name="Mondo S."/>
            <person name="Pangilinan J."/>
            <person name="Riley R."/>
            <person name="LaButti K."/>
            <person name="Andreopoulos B."/>
            <person name="Lipzen A."/>
            <person name="Chen C."/>
            <person name="Yan M."/>
            <person name="Daum C."/>
            <person name="Ng V."/>
            <person name="Clum A."/>
            <person name="Steindorff A."/>
            <person name="Ohm R.A."/>
            <person name="Martin F."/>
            <person name="Silar P."/>
            <person name="Natvig D.O."/>
            <person name="Lalanne C."/>
            <person name="Gautier V."/>
            <person name="Ament-Velasquez S.L."/>
            <person name="Kruys A."/>
            <person name="Hutchinson M.I."/>
            <person name="Powell A.J."/>
            <person name="Barry K."/>
            <person name="Miller A.N."/>
            <person name="Grigoriev I.V."/>
            <person name="Debuchy R."/>
            <person name="Gladieux P."/>
            <person name="Hiltunen Thoren M."/>
            <person name="Johannesson H."/>
        </authorList>
    </citation>
    <scope>NUCLEOTIDE SEQUENCE</scope>
    <source>
        <strain evidence="5">CBS 359.72</strain>
    </source>
</reference>
<comment type="caution">
    <text evidence="5">The sequence shown here is derived from an EMBL/GenBank/DDBJ whole genome shotgun (WGS) entry which is preliminary data.</text>
</comment>
<dbReference type="Pfam" id="PF01408">
    <property type="entry name" value="GFO_IDH_MocA"/>
    <property type="match status" value="1"/>
</dbReference>
<dbReference type="Gene3D" id="3.40.50.720">
    <property type="entry name" value="NAD(P)-binding Rossmann-like Domain"/>
    <property type="match status" value="1"/>
</dbReference>
<dbReference type="PANTHER" id="PTHR43708:SF5">
    <property type="entry name" value="CONSERVED EXPRESSED OXIDOREDUCTASE (EUROFUNG)-RELATED"/>
    <property type="match status" value="1"/>
</dbReference>
<evidence type="ECO:0000313" key="5">
    <source>
        <dbReference type="EMBL" id="KAK4245663.1"/>
    </source>
</evidence>
<dbReference type="EMBL" id="MU857694">
    <property type="protein sequence ID" value="KAK4245663.1"/>
    <property type="molecule type" value="Genomic_DNA"/>
</dbReference>
<evidence type="ECO:0000256" key="2">
    <source>
        <dbReference type="ARBA" id="ARBA00023002"/>
    </source>
</evidence>
<comment type="similarity">
    <text evidence="1">Belongs to the Gfo/Idh/MocA family.</text>
</comment>
<reference evidence="5" key="2">
    <citation type="submission" date="2023-05" db="EMBL/GenBank/DDBJ databases">
        <authorList>
            <consortium name="Lawrence Berkeley National Laboratory"/>
            <person name="Steindorff A."/>
            <person name="Hensen N."/>
            <person name="Bonometti L."/>
            <person name="Westerberg I."/>
            <person name="Brannstrom I.O."/>
            <person name="Guillou S."/>
            <person name="Cros-Aarteil S."/>
            <person name="Calhoun S."/>
            <person name="Haridas S."/>
            <person name="Kuo A."/>
            <person name="Mondo S."/>
            <person name="Pangilinan J."/>
            <person name="Riley R."/>
            <person name="Labutti K."/>
            <person name="Andreopoulos B."/>
            <person name="Lipzen A."/>
            <person name="Chen C."/>
            <person name="Yanf M."/>
            <person name="Daum C."/>
            <person name="Ng V."/>
            <person name="Clum A."/>
            <person name="Ohm R."/>
            <person name="Martin F."/>
            <person name="Silar P."/>
            <person name="Natvig D."/>
            <person name="Lalanne C."/>
            <person name="Gautier V."/>
            <person name="Ament-Velasquez S.L."/>
            <person name="Kruys A."/>
            <person name="Hutchinson M.I."/>
            <person name="Powell A.J."/>
            <person name="Barry K."/>
            <person name="Miller A.N."/>
            <person name="Grigoriev I.V."/>
            <person name="Debuchy R."/>
            <person name="Gladieux P."/>
            <person name="Thoren M.H."/>
            <person name="Johannesson H."/>
        </authorList>
    </citation>
    <scope>NUCLEOTIDE SEQUENCE</scope>
    <source>
        <strain evidence="5">CBS 359.72</strain>
    </source>
</reference>
<name>A0AAN7CRT4_9PEZI</name>
<dbReference type="AlphaFoldDB" id="A0AAN7CRT4"/>
<evidence type="ECO:0008006" key="7">
    <source>
        <dbReference type="Google" id="ProtNLM"/>
    </source>
</evidence>
<sequence>MAPIKVGIVGYGFSTKCFHLPFILPNPELEVYAFLQRAAPPSDPSQTPRWGHCTIDFPQAKHYRTAEEFYADELIDLVIVCTSTAHEEYVEKALVAGKHVVVEKPFVNTSTEADRLIALAKEKGKILTVFHNRRFDSDFRTLYHLTTQGALGDILEAEIHFDYPDPGWISGWTNKEYRPGQGMTFALGTHTLDQALYLFGRPSSVTGFFRSNRGVDSEVDDTHTIILQYSGEQKNLLVTVKTAIITNMRDQLRFFFRGNKGTYLKFGTCPQESQAIAAPGQPATSAEFGVEDERIWGTLTTTTEFDPKVQQFDEQSQKYIGKYPSLRGWYRGYYENVSAAILGREEVLVKPETARDGLRIIELARESHEKGCTIPWS</sequence>
<dbReference type="Proteomes" id="UP001303647">
    <property type="component" value="Unassembled WGS sequence"/>
</dbReference>
<dbReference type="InterPro" id="IPR036291">
    <property type="entry name" value="NAD(P)-bd_dom_sf"/>
</dbReference>
<gene>
    <name evidence="5" type="ORF">C7999DRAFT_42812</name>
</gene>
<dbReference type="InterPro" id="IPR000683">
    <property type="entry name" value="Gfo/Idh/MocA-like_OxRdtase_N"/>
</dbReference>
<dbReference type="GO" id="GO:0016491">
    <property type="term" value="F:oxidoreductase activity"/>
    <property type="evidence" value="ECO:0007669"/>
    <property type="project" value="UniProtKB-KW"/>
</dbReference>
<feature type="domain" description="GFO/IDH/MocA-like oxidoreductase" evidence="4">
    <location>
        <begin position="139"/>
        <end position="263"/>
    </location>
</feature>
<evidence type="ECO:0000259" key="4">
    <source>
        <dbReference type="Pfam" id="PF22725"/>
    </source>
</evidence>
<proteinExistence type="inferred from homology"/>
<protein>
    <recommendedName>
        <fullName evidence="7">Oxidoreductase</fullName>
    </recommendedName>
</protein>
<dbReference type="SUPFAM" id="SSF51735">
    <property type="entry name" value="NAD(P)-binding Rossmann-fold domains"/>
    <property type="match status" value="1"/>
</dbReference>
<dbReference type="Pfam" id="PF22725">
    <property type="entry name" value="GFO_IDH_MocA_C3"/>
    <property type="match status" value="1"/>
</dbReference>
<evidence type="ECO:0000259" key="3">
    <source>
        <dbReference type="Pfam" id="PF01408"/>
    </source>
</evidence>
<dbReference type="InterPro" id="IPR051317">
    <property type="entry name" value="Gfo/Idh/MocA_oxidoreduct"/>
</dbReference>
<keyword evidence="6" id="KW-1185">Reference proteome</keyword>
<dbReference type="InterPro" id="IPR055170">
    <property type="entry name" value="GFO_IDH_MocA-like_dom"/>
</dbReference>
<dbReference type="PANTHER" id="PTHR43708">
    <property type="entry name" value="CONSERVED EXPRESSED OXIDOREDUCTASE (EUROFUNG)"/>
    <property type="match status" value="1"/>
</dbReference>
<dbReference type="Gene3D" id="3.30.360.10">
    <property type="entry name" value="Dihydrodipicolinate Reductase, domain 2"/>
    <property type="match status" value="1"/>
</dbReference>
<evidence type="ECO:0000256" key="1">
    <source>
        <dbReference type="ARBA" id="ARBA00010928"/>
    </source>
</evidence>
<feature type="domain" description="Gfo/Idh/MocA-like oxidoreductase N-terminal" evidence="3">
    <location>
        <begin position="4"/>
        <end position="131"/>
    </location>
</feature>
<organism evidence="5 6">
    <name type="scientific">Corynascus novoguineensis</name>
    <dbReference type="NCBI Taxonomy" id="1126955"/>
    <lineage>
        <taxon>Eukaryota</taxon>
        <taxon>Fungi</taxon>
        <taxon>Dikarya</taxon>
        <taxon>Ascomycota</taxon>
        <taxon>Pezizomycotina</taxon>
        <taxon>Sordariomycetes</taxon>
        <taxon>Sordariomycetidae</taxon>
        <taxon>Sordariales</taxon>
        <taxon>Chaetomiaceae</taxon>
        <taxon>Corynascus</taxon>
    </lineage>
</organism>
<dbReference type="GO" id="GO:0000166">
    <property type="term" value="F:nucleotide binding"/>
    <property type="evidence" value="ECO:0007669"/>
    <property type="project" value="InterPro"/>
</dbReference>